<keyword evidence="13" id="KW-0539">Nucleus</keyword>
<dbReference type="GO" id="GO:0003677">
    <property type="term" value="F:DNA binding"/>
    <property type="evidence" value="ECO:0007669"/>
    <property type="project" value="UniProtKB-KW"/>
</dbReference>
<evidence type="ECO:0000256" key="6">
    <source>
        <dbReference type="ARBA" id="ARBA00022806"/>
    </source>
</evidence>
<dbReference type="GO" id="GO:0051539">
    <property type="term" value="F:4 iron, 4 sulfur cluster binding"/>
    <property type="evidence" value="ECO:0007669"/>
    <property type="project" value="UniProtKB-KW"/>
</dbReference>
<keyword evidence="10" id="KW-0238">DNA-binding</keyword>
<keyword evidence="4" id="KW-0227">DNA damage</keyword>
<dbReference type="Pfam" id="PF13307">
    <property type="entry name" value="Helicase_C_2"/>
    <property type="match status" value="1"/>
</dbReference>
<evidence type="ECO:0000313" key="16">
    <source>
        <dbReference type="EMBL" id="EFP12481.1"/>
    </source>
</evidence>
<keyword evidence="8" id="KW-0408">Iron</keyword>
<dbReference type="GO" id="GO:0016818">
    <property type="term" value="F:hydrolase activity, acting on acid anhydrides, in phosphorus-containing anhydrides"/>
    <property type="evidence" value="ECO:0007669"/>
    <property type="project" value="InterPro"/>
</dbReference>
<accession>E3LVY4</accession>
<dbReference type="GO" id="GO:0005634">
    <property type="term" value="C:nucleus"/>
    <property type="evidence" value="ECO:0007669"/>
    <property type="project" value="TreeGrafter"/>
</dbReference>
<name>E3LVY4_CAERE</name>
<dbReference type="EMBL" id="DS268416">
    <property type="protein sequence ID" value="EFP12481.1"/>
    <property type="molecule type" value="Genomic_DNA"/>
</dbReference>
<feature type="domain" description="ATP-dependent helicase C-terminal" evidence="15">
    <location>
        <begin position="99"/>
        <end position="259"/>
    </location>
</feature>
<evidence type="ECO:0000256" key="2">
    <source>
        <dbReference type="ARBA" id="ARBA00022723"/>
    </source>
</evidence>
<evidence type="ECO:0000259" key="15">
    <source>
        <dbReference type="SMART" id="SM00491"/>
    </source>
</evidence>
<dbReference type="GO" id="GO:0090657">
    <property type="term" value="P:telomeric loop disassembly"/>
    <property type="evidence" value="ECO:0007669"/>
    <property type="project" value="TreeGrafter"/>
</dbReference>
<dbReference type="InterPro" id="IPR045028">
    <property type="entry name" value="DinG/Rad3-like"/>
</dbReference>
<dbReference type="GO" id="GO:0005524">
    <property type="term" value="F:ATP binding"/>
    <property type="evidence" value="ECO:0007669"/>
    <property type="project" value="UniProtKB-KW"/>
</dbReference>
<keyword evidence="1" id="KW-0004">4Fe-4S</keyword>
<evidence type="ECO:0000256" key="12">
    <source>
        <dbReference type="ARBA" id="ARBA00023235"/>
    </source>
</evidence>
<dbReference type="GO" id="GO:0070182">
    <property type="term" value="F:DNA polymerase binding"/>
    <property type="evidence" value="ECO:0007669"/>
    <property type="project" value="TreeGrafter"/>
</dbReference>
<dbReference type="InterPro" id="IPR006555">
    <property type="entry name" value="ATP-dep_Helicase_C"/>
</dbReference>
<dbReference type="GO" id="GO:0045910">
    <property type="term" value="P:negative regulation of DNA recombination"/>
    <property type="evidence" value="ECO:0007669"/>
    <property type="project" value="TreeGrafter"/>
</dbReference>
<dbReference type="Proteomes" id="UP000008281">
    <property type="component" value="Unassembled WGS sequence"/>
</dbReference>
<dbReference type="InterPro" id="IPR013020">
    <property type="entry name" value="Rad3/Chl1-like"/>
</dbReference>
<dbReference type="GO" id="GO:0010569">
    <property type="term" value="P:regulation of double-strand break repair via homologous recombination"/>
    <property type="evidence" value="ECO:0007669"/>
    <property type="project" value="TreeGrafter"/>
</dbReference>
<keyword evidence="9" id="KW-0411">Iron-sulfur</keyword>
<dbReference type="FunFam" id="3.40.50.300:FF:001352">
    <property type="entry name" value="DNA repair helicase"/>
    <property type="match status" value="1"/>
</dbReference>
<evidence type="ECO:0000256" key="11">
    <source>
        <dbReference type="ARBA" id="ARBA00023204"/>
    </source>
</evidence>
<feature type="compositionally biased region" description="Low complexity" evidence="14">
    <location>
        <begin position="400"/>
        <end position="410"/>
    </location>
</feature>
<reference evidence="16" key="1">
    <citation type="submission" date="2007-07" db="EMBL/GenBank/DDBJ databases">
        <title>PCAP assembly of the Caenorhabditis remanei genome.</title>
        <authorList>
            <consortium name="The Caenorhabditis remanei Sequencing Consortium"/>
            <person name="Wilson R.K."/>
        </authorList>
    </citation>
    <scope>NUCLEOTIDE SEQUENCE [LARGE SCALE GENOMIC DNA]</scope>
    <source>
        <strain evidence="16">PB4641</strain>
    </source>
</reference>
<proteinExistence type="predicted"/>
<evidence type="ECO:0000256" key="5">
    <source>
        <dbReference type="ARBA" id="ARBA00022801"/>
    </source>
</evidence>
<sequence>MRMLKMRGVRNVLLASGTLSPIQAFTYNMGLNFGAILENEHALKQVPVLTSIVTRGKHGGLTGSFQNRKNVNYVSDVAEALIRVMEATPQGILVFFSSYSQMDELVATWKTMKSAANSTDTFWARMEKSKRVVVEPRAKEELAAVRLKYTQGVSEPHGAALLAVCRGKVSEGIDFCDAESRAVIIVGIPYPPIHDERVVLKKKYLDDLMGRKDVTHEKQSSTDWYQMEAFRAVNQAIGRVLRHKNDFGTVVLLDTRYATAKPEMFPKWLRSTISRMDSDNCALKTARFFKERCHLIEVSSFLKILFNFEYFQNSKVDYIKKQAKQCKSFSQAKKSFPSNPRDDITEITLEDMFSPANMMLEKKESNKLMSPSVKPSLSSVFSLPTNEDELKIKKWEQENDSQSTTSSVSDSNKRKFKTEIPVSSSQVSNQRSEPPKKKKLILLTRETLPEKYQKALDIPTSELTKGVSMSYENQKQFVATLKGYKATSIEWEEVFQRLRPIFVPEKPELFISCSNILRSEDKMKYLRKALSSKIY</sequence>
<dbReference type="OrthoDB" id="19182at2759"/>
<keyword evidence="7" id="KW-0067">ATP-binding</keyword>
<protein>
    <submittedName>
        <fullName evidence="16">CRE-RTEL-1 protein</fullName>
    </submittedName>
</protein>
<feature type="region of interest" description="Disordered" evidence="14">
    <location>
        <begin position="392"/>
        <end position="436"/>
    </location>
</feature>
<keyword evidence="5" id="KW-0378">Hydrolase</keyword>
<organism evidence="17">
    <name type="scientific">Caenorhabditis remanei</name>
    <name type="common">Caenorhabditis vulgaris</name>
    <dbReference type="NCBI Taxonomy" id="31234"/>
    <lineage>
        <taxon>Eukaryota</taxon>
        <taxon>Metazoa</taxon>
        <taxon>Ecdysozoa</taxon>
        <taxon>Nematoda</taxon>
        <taxon>Chromadorea</taxon>
        <taxon>Rhabditida</taxon>
        <taxon>Rhabditina</taxon>
        <taxon>Rhabditomorpha</taxon>
        <taxon>Rhabditoidea</taxon>
        <taxon>Rhabditidae</taxon>
        <taxon>Peloderinae</taxon>
        <taxon>Caenorhabditis</taxon>
    </lineage>
</organism>
<keyword evidence="12" id="KW-0413">Isomerase</keyword>
<dbReference type="Gene3D" id="3.40.50.300">
    <property type="entry name" value="P-loop containing nucleotide triphosphate hydrolases"/>
    <property type="match status" value="1"/>
</dbReference>
<evidence type="ECO:0000256" key="14">
    <source>
        <dbReference type="SAM" id="MobiDB-lite"/>
    </source>
</evidence>
<dbReference type="SMART" id="SM00491">
    <property type="entry name" value="HELICc2"/>
    <property type="match status" value="1"/>
</dbReference>
<dbReference type="STRING" id="31234.E3LVY4"/>
<evidence type="ECO:0000256" key="9">
    <source>
        <dbReference type="ARBA" id="ARBA00023014"/>
    </source>
</evidence>
<evidence type="ECO:0000256" key="1">
    <source>
        <dbReference type="ARBA" id="ARBA00022485"/>
    </source>
</evidence>
<keyword evidence="17" id="KW-1185">Reference proteome</keyword>
<dbReference type="SUPFAM" id="SSF52540">
    <property type="entry name" value="P-loop containing nucleoside triphosphate hydrolases"/>
    <property type="match status" value="1"/>
</dbReference>
<evidence type="ECO:0000256" key="7">
    <source>
        <dbReference type="ARBA" id="ARBA00022840"/>
    </source>
</evidence>
<dbReference type="AlphaFoldDB" id="E3LVY4"/>
<dbReference type="GO" id="GO:0003678">
    <property type="term" value="F:DNA helicase activity"/>
    <property type="evidence" value="ECO:0007669"/>
    <property type="project" value="InterPro"/>
</dbReference>
<evidence type="ECO:0000256" key="3">
    <source>
        <dbReference type="ARBA" id="ARBA00022741"/>
    </source>
</evidence>
<dbReference type="NCBIfam" id="TIGR00604">
    <property type="entry name" value="rad3"/>
    <property type="match status" value="1"/>
</dbReference>
<keyword evidence="11" id="KW-0234">DNA repair</keyword>
<gene>
    <name evidence="16" type="primary">Cre-rtel-1</name>
    <name evidence="16" type="ORF">CRE_29818</name>
</gene>
<evidence type="ECO:0000313" key="17">
    <source>
        <dbReference type="Proteomes" id="UP000008281"/>
    </source>
</evidence>
<evidence type="ECO:0000256" key="8">
    <source>
        <dbReference type="ARBA" id="ARBA00023004"/>
    </source>
</evidence>
<keyword evidence="3" id="KW-0547">Nucleotide-binding</keyword>
<dbReference type="CDD" id="cd18788">
    <property type="entry name" value="SF2_C_XPD"/>
    <property type="match status" value="1"/>
</dbReference>
<dbReference type="HOGENOM" id="CLU_530223_0_0_1"/>
<dbReference type="GO" id="GO:0006281">
    <property type="term" value="P:DNA repair"/>
    <property type="evidence" value="ECO:0007669"/>
    <property type="project" value="UniProtKB-KW"/>
</dbReference>
<keyword evidence="6" id="KW-0347">Helicase</keyword>
<evidence type="ECO:0000256" key="10">
    <source>
        <dbReference type="ARBA" id="ARBA00023125"/>
    </source>
</evidence>
<dbReference type="FunCoup" id="E3LVY4">
    <property type="interactions" value="2194"/>
</dbReference>
<dbReference type="OMA" id="AFDSHIN"/>
<dbReference type="PANTHER" id="PTHR11472">
    <property type="entry name" value="DNA REPAIR DEAD HELICASE RAD3/XP-D SUBFAMILY MEMBER"/>
    <property type="match status" value="1"/>
</dbReference>
<dbReference type="GO" id="GO:1904430">
    <property type="term" value="P:negative regulation of t-circle formation"/>
    <property type="evidence" value="ECO:0007669"/>
    <property type="project" value="TreeGrafter"/>
</dbReference>
<feature type="compositionally biased region" description="Polar residues" evidence="14">
    <location>
        <begin position="421"/>
        <end position="432"/>
    </location>
</feature>
<evidence type="ECO:0000256" key="4">
    <source>
        <dbReference type="ARBA" id="ARBA00022763"/>
    </source>
</evidence>
<dbReference type="InterPro" id="IPR027417">
    <property type="entry name" value="P-loop_NTPase"/>
</dbReference>
<evidence type="ECO:0000256" key="13">
    <source>
        <dbReference type="ARBA" id="ARBA00023242"/>
    </source>
</evidence>
<dbReference type="InParanoid" id="E3LVY4"/>
<dbReference type="eggNOG" id="KOG1132">
    <property type="taxonomic scope" value="Eukaryota"/>
</dbReference>
<keyword evidence="2" id="KW-0479">Metal-binding</keyword>
<dbReference type="PANTHER" id="PTHR11472:SF34">
    <property type="entry name" value="REGULATOR OF TELOMERE ELONGATION HELICASE 1"/>
    <property type="match status" value="1"/>
</dbReference>
<dbReference type="GO" id="GO:0046872">
    <property type="term" value="F:metal ion binding"/>
    <property type="evidence" value="ECO:0007669"/>
    <property type="project" value="UniProtKB-KW"/>
</dbReference>